<reference evidence="1 2" key="1">
    <citation type="submission" date="2013-11" db="EMBL/GenBank/DDBJ databases">
        <title>Whole genome shotgun sequence of Vibrio halioticoli NBRC 102217.</title>
        <authorList>
            <person name="Isaki S."/>
            <person name="Kimura A."/>
            <person name="Ohji S."/>
            <person name="Hosoyama A."/>
            <person name="Fujita N."/>
            <person name="Hashimoto M."/>
            <person name="Hosoyama Y."/>
            <person name="Yamazoe A."/>
        </authorList>
    </citation>
    <scope>NUCLEOTIDE SEQUENCE [LARGE SCALE GENOMIC DNA]</scope>
    <source>
        <strain evidence="1 2">NBRC 102217</strain>
    </source>
</reference>
<proteinExistence type="predicted"/>
<dbReference type="eggNOG" id="ENOG5031N7Z">
    <property type="taxonomic scope" value="Bacteria"/>
</dbReference>
<evidence type="ECO:0000313" key="1">
    <source>
        <dbReference type="EMBL" id="GAD90429.1"/>
    </source>
</evidence>
<gene>
    <name evidence="1" type="ORF">VHA01S_043_00230</name>
</gene>
<dbReference type="Proteomes" id="UP000017800">
    <property type="component" value="Unassembled WGS sequence"/>
</dbReference>
<name>V5F4W5_9VIBR</name>
<dbReference type="Pfam" id="PF20090">
    <property type="entry name" value="DUF6482"/>
    <property type="match status" value="1"/>
</dbReference>
<evidence type="ECO:0000313" key="2">
    <source>
        <dbReference type="Proteomes" id="UP000017800"/>
    </source>
</evidence>
<keyword evidence="2" id="KW-1185">Reference proteome</keyword>
<comment type="caution">
    <text evidence="1">The sequence shown here is derived from an EMBL/GenBank/DDBJ whole genome shotgun (WGS) entry which is preliminary data.</text>
</comment>
<protein>
    <submittedName>
        <fullName evidence="1">Uncharacterized protein</fullName>
    </submittedName>
</protein>
<organism evidence="1 2">
    <name type="scientific">Vibrio halioticoli NBRC 102217</name>
    <dbReference type="NCBI Taxonomy" id="1219072"/>
    <lineage>
        <taxon>Bacteria</taxon>
        <taxon>Pseudomonadati</taxon>
        <taxon>Pseudomonadota</taxon>
        <taxon>Gammaproteobacteria</taxon>
        <taxon>Vibrionales</taxon>
        <taxon>Vibrionaceae</taxon>
        <taxon>Vibrio</taxon>
    </lineage>
</organism>
<accession>V5F4W5</accession>
<dbReference type="AlphaFoldDB" id="V5F4W5"/>
<sequence length="115" mass="13539">MVFTEKEQWGVIMQKHQFDQWIHADIERHMEVPKVFVIGCADLSTYQLAVEFKHKLEPIREDDKPMSFASLEVVKEELIKLGLDSAYLRLHNAYDEFGTLEGQPYYDIELSLKSY</sequence>
<dbReference type="EMBL" id="BAUJ01000043">
    <property type="protein sequence ID" value="GAD90429.1"/>
    <property type="molecule type" value="Genomic_DNA"/>
</dbReference>
<dbReference type="InterPro" id="IPR045508">
    <property type="entry name" value="DUF6482"/>
</dbReference>